<keyword evidence="3" id="KW-1185">Reference proteome</keyword>
<proteinExistence type="predicted"/>
<feature type="region of interest" description="Disordered" evidence="1">
    <location>
        <begin position="44"/>
        <end position="89"/>
    </location>
</feature>
<evidence type="ECO:0000313" key="2">
    <source>
        <dbReference type="EMBL" id="GIY43636.1"/>
    </source>
</evidence>
<comment type="caution">
    <text evidence="2">The sequence shown here is derived from an EMBL/GenBank/DDBJ whole genome shotgun (WGS) entry which is preliminary data.</text>
</comment>
<gene>
    <name evidence="2" type="ORF">CEXT_452401</name>
</gene>
<feature type="compositionally biased region" description="Polar residues" evidence="1">
    <location>
        <begin position="64"/>
        <end position="81"/>
    </location>
</feature>
<reference evidence="2 3" key="1">
    <citation type="submission" date="2021-06" db="EMBL/GenBank/DDBJ databases">
        <title>Caerostris extrusa draft genome.</title>
        <authorList>
            <person name="Kono N."/>
            <person name="Arakawa K."/>
        </authorList>
    </citation>
    <scope>NUCLEOTIDE SEQUENCE [LARGE SCALE GENOMIC DNA]</scope>
</reference>
<dbReference type="AlphaFoldDB" id="A0AAV4TEK1"/>
<protein>
    <submittedName>
        <fullName evidence="2">Uncharacterized protein</fullName>
    </submittedName>
</protein>
<evidence type="ECO:0000256" key="1">
    <source>
        <dbReference type="SAM" id="MobiDB-lite"/>
    </source>
</evidence>
<accession>A0AAV4TEK1</accession>
<dbReference type="EMBL" id="BPLR01011000">
    <property type="protein sequence ID" value="GIY43636.1"/>
    <property type="molecule type" value="Genomic_DNA"/>
</dbReference>
<organism evidence="2 3">
    <name type="scientific">Caerostris extrusa</name>
    <name type="common">Bark spider</name>
    <name type="synonym">Caerostris bankana</name>
    <dbReference type="NCBI Taxonomy" id="172846"/>
    <lineage>
        <taxon>Eukaryota</taxon>
        <taxon>Metazoa</taxon>
        <taxon>Ecdysozoa</taxon>
        <taxon>Arthropoda</taxon>
        <taxon>Chelicerata</taxon>
        <taxon>Arachnida</taxon>
        <taxon>Araneae</taxon>
        <taxon>Araneomorphae</taxon>
        <taxon>Entelegynae</taxon>
        <taxon>Araneoidea</taxon>
        <taxon>Araneidae</taxon>
        <taxon>Caerostris</taxon>
    </lineage>
</organism>
<name>A0AAV4TEK1_CAEEX</name>
<dbReference type="Proteomes" id="UP001054945">
    <property type="component" value="Unassembled WGS sequence"/>
</dbReference>
<evidence type="ECO:0000313" key="3">
    <source>
        <dbReference type="Proteomes" id="UP001054945"/>
    </source>
</evidence>
<sequence>MELPLWKNSEVSLTVGDISSSLWFTSCSTKRRTKIKACMTKILPKASQTQNKPSHKNSEFGGLSRNTETTQPRGVRSTTPDSPGANIGEPFKCMLTFIFRT</sequence>